<feature type="transmembrane region" description="Helical" evidence="6">
    <location>
        <begin position="678"/>
        <end position="702"/>
    </location>
</feature>
<proteinExistence type="predicted"/>
<keyword evidence="5 6" id="KW-0472">Membrane</keyword>
<evidence type="ECO:0000256" key="4">
    <source>
        <dbReference type="ARBA" id="ARBA00022989"/>
    </source>
</evidence>
<name>A0ABN1MYC3_9BACT</name>
<feature type="domain" description="ABC3 transporter permease C-terminal" evidence="7">
    <location>
        <begin position="293"/>
        <end position="406"/>
    </location>
</feature>
<feature type="transmembrane region" description="Helical" evidence="6">
    <location>
        <begin position="20"/>
        <end position="41"/>
    </location>
</feature>
<dbReference type="InterPro" id="IPR025857">
    <property type="entry name" value="MacB_PCD"/>
</dbReference>
<accession>A0ABN1MYC3</accession>
<feature type="domain" description="ABC3 transporter permease C-terminal" evidence="7">
    <location>
        <begin position="681"/>
        <end position="792"/>
    </location>
</feature>
<feature type="transmembrane region" description="Helical" evidence="6">
    <location>
        <begin position="430"/>
        <end position="451"/>
    </location>
</feature>
<dbReference type="EMBL" id="BAAAFI010000004">
    <property type="protein sequence ID" value="GAA0878277.1"/>
    <property type="molecule type" value="Genomic_DNA"/>
</dbReference>
<feature type="domain" description="MacB-like periplasmic core" evidence="8">
    <location>
        <begin position="20"/>
        <end position="240"/>
    </location>
</feature>
<keyword evidence="2" id="KW-1003">Cell membrane</keyword>
<evidence type="ECO:0000256" key="3">
    <source>
        <dbReference type="ARBA" id="ARBA00022692"/>
    </source>
</evidence>
<feature type="domain" description="MacB-like periplasmic core" evidence="8">
    <location>
        <begin position="444"/>
        <end position="631"/>
    </location>
</feature>
<dbReference type="PANTHER" id="PTHR30572:SF18">
    <property type="entry name" value="ABC-TYPE MACROLIDE FAMILY EXPORT SYSTEM PERMEASE COMPONENT 2"/>
    <property type="match status" value="1"/>
</dbReference>
<evidence type="ECO:0000256" key="5">
    <source>
        <dbReference type="ARBA" id="ARBA00023136"/>
    </source>
</evidence>
<feature type="transmembrane region" description="Helical" evidence="6">
    <location>
        <begin position="765"/>
        <end position="784"/>
    </location>
</feature>
<evidence type="ECO:0000256" key="2">
    <source>
        <dbReference type="ARBA" id="ARBA00022475"/>
    </source>
</evidence>
<sequence>MFRNHLVTALRTLLREKANSLTNISGLTLGITGCLLLFLIVRQGMQYDQHHSQKDRIYRVISGENGPQGQSFVQAVPGVLAAELRAEVPEIEEAVATSFKRNSLLGVIKPDGSVSRFKEKKGVVFTENSFFRIFDREILAGDPSKVLKEPFKALISQRWAEKYFGSAEVVGREILYNNQSYQIEGLLADYPTTTDLPFELMLSYESIRESKESAGWGGLSDEDNCYFLLSQNVGLGSVEAGLESIAQKHYGKGKENIEGKHFLLQPLDELHTDMRVGNYNTKMPAAARIAFSAIGLFLLLTCCINFINLSTATAVKRTKEIGIRKVLGSTRAQLITQILLESLLVTLCACLLSLLAAQMLIPLVNNYLDLSLSLSLGSDWGIWLYFGVVWLGVTILSGLYPAWVISGLRQGHVIHGNSATRGSGFTVRRVLIVSQFFISQFFIISTLVIFAQFKHMQKRDMGFVKEAIVNIPVPGTAQSDSTLEKSKKRTLKSELMRIPGVEMASLSSSPPASNGVLSTSFSLTGSEEPINTQIKEADGDYIALFGLEILAGTGLADLDTLNGVVVNESLAKAAGFTEYSEFIGQEINLWGNLLQVKGVVRDFSSTSPGDAISPVLLMNNLDGYRTLSLKLSGAQMQQQISQVEEIWTKAYPEELFEFSFLKDDIDNMFRGEQKTSNVLAFFAGIAIFIGCLGLFGLATFMANNREKEVGVRKVLGASAPSIVWMFSKEYIRLILIAFVISMPLAWFVMNMVLQEFAYKISLGPSLFMVALGVSLLIALLTVSYRSIQAAIANPVDTLRSE</sequence>
<comment type="subcellular location">
    <subcellularLocation>
        <location evidence="1">Cell membrane</location>
        <topology evidence="1">Multi-pass membrane protein</topology>
    </subcellularLocation>
</comment>
<dbReference type="InterPro" id="IPR003838">
    <property type="entry name" value="ABC3_permease_C"/>
</dbReference>
<evidence type="ECO:0000256" key="6">
    <source>
        <dbReference type="SAM" id="Phobius"/>
    </source>
</evidence>
<keyword evidence="10" id="KW-1185">Reference proteome</keyword>
<evidence type="ECO:0000313" key="10">
    <source>
        <dbReference type="Proteomes" id="UP001500469"/>
    </source>
</evidence>
<keyword evidence="4 6" id="KW-1133">Transmembrane helix</keyword>
<reference evidence="9 10" key="1">
    <citation type="journal article" date="2019" name="Int. J. Syst. Evol. Microbiol.">
        <title>The Global Catalogue of Microorganisms (GCM) 10K type strain sequencing project: providing services to taxonomists for standard genome sequencing and annotation.</title>
        <authorList>
            <consortium name="The Broad Institute Genomics Platform"/>
            <consortium name="The Broad Institute Genome Sequencing Center for Infectious Disease"/>
            <person name="Wu L."/>
            <person name="Ma J."/>
        </authorList>
    </citation>
    <scope>NUCLEOTIDE SEQUENCE [LARGE SCALE GENOMIC DNA]</scope>
    <source>
        <strain evidence="9 10">JCM 16112</strain>
    </source>
</reference>
<evidence type="ECO:0000313" key="9">
    <source>
        <dbReference type="EMBL" id="GAA0878277.1"/>
    </source>
</evidence>
<comment type="caution">
    <text evidence="9">The sequence shown here is derived from an EMBL/GenBank/DDBJ whole genome shotgun (WGS) entry which is preliminary data.</text>
</comment>
<feature type="transmembrane region" description="Helical" evidence="6">
    <location>
        <begin position="338"/>
        <end position="361"/>
    </location>
</feature>
<dbReference type="Pfam" id="PF12704">
    <property type="entry name" value="MacB_PCD"/>
    <property type="match status" value="2"/>
</dbReference>
<dbReference type="RefSeq" id="WP_343849559.1">
    <property type="nucleotide sequence ID" value="NZ_BAAAFI010000004.1"/>
</dbReference>
<gene>
    <name evidence="9" type="ORF">GCM10009119_12450</name>
</gene>
<dbReference type="PROSITE" id="PS51257">
    <property type="entry name" value="PROKAR_LIPOPROTEIN"/>
    <property type="match status" value="1"/>
</dbReference>
<protein>
    <submittedName>
        <fullName evidence="9">ABC transporter permease</fullName>
    </submittedName>
</protein>
<feature type="transmembrane region" description="Helical" evidence="6">
    <location>
        <begin position="382"/>
        <end position="403"/>
    </location>
</feature>
<keyword evidence="3 6" id="KW-0812">Transmembrane</keyword>
<feature type="transmembrane region" description="Helical" evidence="6">
    <location>
        <begin position="285"/>
        <end position="307"/>
    </location>
</feature>
<evidence type="ECO:0000259" key="7">
    <source>
        <dbReference type="Pfam" id="PF02687"/>
    </source>
</evidence>
<evidence type="ECO:0000259" key="8">
    <source>
        <dbReference type="Pfam" id="PF12704"/>
    </source>
</evidence>
<organism evidence="9 10">
    <name type="scientific">Algoriphagus jejuensis</name>
    <dbReference type="NCBI Taxonomy" id="419934"/>
    <lineage>
        <taxon>Bacteria</taxon>
        <taxon>Pseudomonadati</taxon>
        <taxon>Bacteroidota</taxon>
        <taxon>Cytophagia</taxon>
        <taxon>Cytophagales</taxon>
        <taxon>Cyclobacteriaceae</taxon>
        <taxon>Algoriphagus</taxon>
    </lineage>
</organism>
<dbReference type="Proteomes" id="UP001500469">
    <property type="component" value="Unassembled WGS sequence"/>
</dbReference>
<evidence type="ECO:0000256" key="1">
    <source>
        <dbReference type="ARBA" id="ARBA00004651"/>
    </source>
</evidence>
<dbReference type="InterPro" id="IPR050250">
    <property type="entry name" value="Macrolide_Exporter_MacB"/>
</dbReference>
<feature type="transmembrane region" description="Helical" evidence="6">
    <location>
        <begin position="730"/>
        <end position="753"/>
    </location>
</feature>
<dbReference type="PANTHER" id="PTHR30572">
    <property type="entry name" value="MEMBRANE COMPONENT OF TRANSPORTER-RELATED"/>
    <property type="match status" value="1"/>
</dbReference>
<dbReference type="Pfam" id="PF02687">
    <property type="entry name" value="FtsX"/>
    <property type="match status" value="2"/>
</dbReference>